<keyword evidence="9" id="KW-0132">Cell division</keyword>
<gene>
    <name evidence="9" type="ORF">FSCOSCO3_A026701</name>
</gene>
<feature type="compositionally biased region" description="Polar residues" evidence="7">
    <location>
        <begin position="742"/>
        <end position="753"/>
    </location>
</feature>
<dbReference type="AlphaFoldDB" id="A0AAV1MUV0"/>
<keyword evidence="2" id="KW-1017">Isopeptide bond</keyword>
<dbReference type="GO" id="GO:0005694">
    <property type="term" value="C:chromosome"/>
    <property type="evidence" value="ECO:0007669"/>
    <property type="project" value="TreeGrafter"/>
</dbReference>
<proteinExistence type="predicted"/>
<feature type="compositionally biased region" description="Polar residues" evidence="7">
    <location>
        <begin position="647"/>
        <end position="661"/>
    </location>
</feature>
<protein>
    <submittedName>
        <fullName evidence="9">Cell division cycle-associated protein 2</fullName>
    </submittedName>
</protein>
<comment type="caution">
    <text evidence="9">The sequence shown here is derived from an EMBL/GenBank/DDBJ whole genome shotgun (WGS) entry which is preliminary data.</text>
</comment>
<dbReference type="Pfam" id="PF15276">
    <property type="entry name" value="PP1_bind"/>
    <property type="match status" value="1"/>
</dbReference>
<feature type="region of interest" description="Disordered" evidence="7">
    <location>
        <begin position="305"/>
        <end position="402"/>
    </location>
</feature>
<evidence type="ECO:0000256" key="5">
    <source>
        <dbReference type="ARBA" id="ARBA00023242"/>
    </source>
</evidence>
<feature type="compositionally biased region" description="Polar residues" evidence="7">
    <location>
        <begin position="260"/>
        <end position="269"/>
    </location>
</feature>
<evidence type="ECO:0000259" key="8">
    <source>
        <dbReference type="Pfam" id="PF15276"/>
    </source>
</evidence>
<evidence type="ECO:0000256" key="4">
    <source>
        <dbReference type="ARBA" id="ARBA00022843"/>
    </source>
</evidence>
<feature type="compositionally biased region" description="Polar residues" evidence="7">
    <location>
        <begin position="778"/>
        <end position="791"/>
    </location>
</feature>
<feature type="compositionally biased region" description="Polar residues" evidence="7">
    <location>
        <begin position="716"/>
        <end position="732"/>
    </location>
</feature>
<feature type="region of interest" description="Disordered" evidence="7">
    <location>
        <begin position="469"/>
        <end position="563"/>
    </location>
</feature>
<evidence type="ECO:0000256" key="6">
    <source>
        <dbReference type="ARBA" id="ARBA00023306"/>
    </source>
</evidence>
<feature type="domain" description="PP1-binding" evidence="8">
    <location>
        <begin position="325"/>
        <end position="389"/>
    </location>
</feature>
<evidence type="ECO:0000256" key="3">
    <source>
        <dbReference type="ARBA" id="ARBA00022553"/>
    </source>
</evidence>
<evidence type="ECO:0000256" key="7">
    <source>
        <dbReference type="SAM" id="MobiDB-lite"/>
    </source>
</evidence>
<feature type="compositionally biased region" description="Basic and acidic residues" evidence="7">
    <location>
        <begin position="694"/>
        <end position="715"/>
    </location>
</feature>
<feature type="region of interest" description="Disordered" evidence="7">
    <location>
        <begin position="898"/>
        <end position="919"/>
    </location>
</feature>
<keyword evidence="3" id="KW-0597">Phosphoprotein</keyword>
<sequence>MSTIEMNTTGTEGDQRMTSLPPSEEDTPPVINDISALLNFGELTPSQFGISVQSFTPASSDRKDKSRVAQIKARRRSSVGVRGSPETNSLIRFMAQQRMKTPKSQQTPELVKSSPLLPRVASTLRQKMASFQCLMDVEESEVCDPMPRQDNNTGGCIKTRDYLSDGENLNGGKENLPPMMTPTPNKRRRVGPLEGCKIEIREARAPVLLNFKQQEEDVDPVKQAVTKGPLPSRETVQEAQAVLISPPVQAEPLVFPELQACSSTNSQQDGVFELQSPRRPPSDDLAAASPAKPALPFLIPSLPSLLQMKPTGEDGSSATSTIKKKKKQVRFGGPLSPEFFDKNLPPSTPLQKGATPARAATPGGSLKLRSLLKTPQKSESQSLHAQPDFCSPTEFGASPTLAMPRNRRMQCVGEDREEVDGKIVFPSMDEIDSAGATDTEPICDTQPLNLDTAFHEEFLCEILTESVTKPSTTSKMDTLDEPVSLPEEEKQLEADIEAPAPSRSSNRRKKSEPKSESATEAPARSRSRKRKQPEETEPVKRSTRTAAKSASGKMKMTATATRRFNKEVNRSLYGSREYASKDPTLSPIAERLSFISQSLTEQLTDATSCTTSNQETYLTNEVGESVNHPVTEVVFDTQEMSDITVTNASETPSEASITSAKSSKESTKGKGRRLSGPRVRGLKRMKVSMSEDDLFIKETQDQTGEKRDKHCEDKTTANLEESTETSLKQTVPDQEGVDTETLYVQTSADTPCTDSDGKPEYYASLDAPTSACPPLCEESNSLSVPTEPAQSTDKRNRGRPRGRRSSAYSSVQPEQGNHAEKHQTSHDVEEKGDEAASQQENNNGSNSDSQGEWEVANLDLAPWQVDFNFEDVFKPVATRGNRSVRRSMRNKGNAENSIGLAWLPQTPPDSIKEARRRTRSRRLCAALPVQPSLPEETQHNAS</sequence>
<feature type="region of interest" description="Disordered" evidence="7">
    <location>
        <begin position="647"/>
        <end position="851"/>
    </location>
</feature>
<name>A0AAV1MUV0_SCOSC</name>
<dbReference type="PANTHER" id="PTHR21603">
    <property type="entry name" value="ANTIGEN KI-67-LIKE PROTEIN"/>
    <property type="match status" value="1"/>
</dbReference>
<evidence type="ECO:0000313" key="9">
    <source>
        <dbReference type="EMBL" id="CAK6950470.1"/>
    </source>
</evidence>
<comment type="subcellular location">
    <subcellularLocation>
        <location evidence="1">Nucleus</location>
    </subcellularLocation>
</comment>
<dbReference type="EMBL" id="CAWUFR010000003">
    <property type="protein sequence ID" value="CAK6950470.1"/>
    <property type="molecule type" value="Genomic_DNA"/>
</dbReference>
<dbReference type="GO" id="GO:0051301">
    <property type="term" value="P:cell division"/>
    <property type="evidence" value="ECO:0007669"/>
    <property type="project" value="UniProtKB-KW"/>
</dbReference>
<evidence type="ECO:0000256" key="1">
    <source>
        <dbReference type="ARBA" id="ARBA00004123"/>
    </source>
</evidence>
<evidence type="ECO:0000313" key="10">
    <source>
        <dbReference type="Proteomes" id="UP001314229"/>
    </source>
</evidence>
<keyword evidence="5" id="KW-0539">Nucleus</keyword>
<dbReference type="GO" id="GO:0005634">
    <property type="term" value="C:nucleus"/>
    <property type="evidence" value="ECO:0007669"/>
    <property type="project" value="UniProtKB-SubCell"/>
</dbReference>
<feature type="compositionally biased region" description="Basic residues" evidence="7">
    <location>
        <begin position="669"/>
        <end position="686"/>
    </location>
</feature>
<feature type="compositionally biased region" description="Basic and acidic residues" evidence="7">
    <location>
        <begin position="817"/>
        <end position="829"/>
    </location>
</feature>
<dbReference type="Proteomes" id="UP001314229">
    <property type="component" value="Unassembled WGS sequence"/>
</dbReference>
<dbReference type="PANTHER" id="PTHR21603:SF16">
    <property type="entry name" value="CELL DIVISION CYCLE-ASSOCIATED PROTEIN 2"/>
    <property type="match status" value="1"/>
</dbReference>
<accession>A0AAV1MUV0</accession>
<keyword evidence="10" id="KW-1185">Reference proteome</keyword>
<feature type="region of interest" description="Disordered" evidence="7">
    <location>
        <begin position="167"/>
        <end position="190"/>
    </location>
</feature>
<feature type="compositionally biased region" description="Polar residues" evidence="7">
    <location>
        <begin position="373"/>
        <end position="384"/>
    </location>
</feature>
<feature type="compositionally biased region" description="Low complexity" evidence="7">
    <location>
        <begin position="353"/>
        <end position="364"/>
    </location>
</feature>
<feature type="region of interest" description="Disordered" evidence="7">
    <location>
        <begin position="260"/>
        <end position="291"/>
    </location>
</feature>
<keyword evidence="4" id="KW-0832">Ubl conjugation</keyword>
<organism evidence="9 10">
    <name type="scientific">Scomber scombrus</name>
    <name type="common">Atlantic mackerel</name>
    <name type="synonym">Scomber vernalis</name>
    <dbReference type="NCBI Taxonomy" id="13677"/>
    <lineage>
        <taxon>Eukaryota</taxon>
        <taxon>Metazoa</taxon>
        <taxon>Chordata</taxon>
        <taxon>Craniata</taxon>
        <taxon>Vertebrata</taxon>
        <taxon>Euteleostomi</taxon>
        <taxon>Actinopterygii</taxon>
        <taxon>Neopterygii</taxon>
        <taxon>Teleostei</taxon>
        <taxon>Neoteleostei</taxon>
        <taxon>Acanthomorphata</taxon>
        <taxon>Pelagiaria</taxon>
        <taxon>Scombriformes</taxon>
        <taxon>Scombridae</taxon>
        <taxon>Scomber</taxon>
    </lineage>
</organism>
<reference evidence="9 10" key="1">
    <citation type="submission" date="2024-01" db="EMBL/GenBank/DDBJ databases">
        <authorList>
            <person name="Alioto T."/>
            <person name="Alioto T."/>
            <person name="Gomez Garrido J."/>
        </authorList>
    </citation>
    <scope>NUCLEOTIDE SEQUENCE [LARGE SCALE GENOMIC DNA]</scope>
</reference>
<keyword evidence="6" id="KW-0131">Cell cycle</keyword>
<feature type="compositionally biased region" description="Polar residues" evidence="7">
    <location>
        <begin position="836"/>
        <end position="850"/>
    </location>
</feature>
<evidence type="ECO:0000256" key="2">
    <source>
        <dbReference type="ARBA" id="ARBA00022499"/>
    </source>
</evidence>
<feature type="region of interest" description="Disordered" evidence="7">
    <location>
        <begin position="1"/>
        <end position="30"/>
    </location>
</feature>
<dbReference type="InterPro" id="IPR029334">
    <property type="entry name" value="PP1-bd"/>
</dbReference>
<feature type="compositionally biased region" description="Polar residues" evidence="7">
    <location>
        <begin position="1"/>
        <end position="21"/>
    </location>
</feature>
<dbReference type="GO" id="GO:0051983">
    <property type="term" value="P:regulation of chromosome segregation"/>
    <property type="evidence" value="ECO:0007669"/>
    <property type="project" value="TreeGrafter"/>
</dbReference>
<feature type="compositionally biased region" description="Polar residues" evidence="7">
    <location>
        <begin position="806"/>
        <end position="815"/>
    </location>
</feature>
<dbReference type="GO" id="GO:0007088">
    <property type="term" value="P:regulation of mitotic nuclear division"/>
    <property type="evidence" value="ECO:0007669"/>
    <property type="project" value="TreeGrafter"/>
</dbReference>